<dbReference type="EMBL" id="WNYA01000004">
    <property type="protein sequence ID" value="KAG8574091.1"/>
    <property type="molecule type" value="Genomic_DNA"/>
</dbReference>
<keyword evidence="2" id="KW-1185">Reference proteome</keyword>
<comment type="caution">
    <text evidence="1">The sequence shown here is derived from an EMBL/GenBank/DDBJ whole genome shotgun (WGS) entry which is preliminary data.</text>
</comment>
<evidence type="ECO:0000313" key="2">
    <source>
        <dbReference type="Proteomes" id="UP000824782"/>
    </source>
</evidence>
<dbReference type="AlphaFoldDB" id="A0AAV7BN69"/>
<sequence>MNRQMPQCLPSDYGIDDKWIMDGGPYLCRLDHHNPFYISPICAISVPIVSTSWVQAFGPLWDSPLTLKRCNDGGKNRNLRFDNKLQVYVVTQYCEPSAK</sequence>
<dbReference type="Proteomes" id="UP000824782">
    <property type="component" value="Unassembled WGS sequence"/>
</dbReference>
<evidence type="ECO:0000313" key="1">
    <source>
        <dbReference type="EMBL" id="KAG8574091.1"/>
    </source>
</evidence>
<accession>A0AAV7BN69</accession>
<organism evidence="1 2">
    <name type="scientific">Engystomops pustulosus</name>
    <name type="common">Tungara frog</name>
    <name type="synonym">Physalaemus pustulosus</name>
    <dbReference type="NCBI Taxonomy" id="76066"/>
    <lineage>
        <taxon>Eukaryota</taxon>
        <taxon>Metazoa</taxon>
        <taxon>Chordata</taxon>
        <taxon>Craniata</taxon>
        <taxon>Vertebrata</taxon>
        <taxon>Euteleostomi</taxon>
        <taxon>Amphibia</taxon>
        <taxon>Batrachia</taxon>
        <taxon>Anura</taxon>
        <taxon>Neobatrachia</taxon>
        <taxon>Hyloidea</taxon>
        <taxon>Leptodactylidae</taxon>
        <taxon>Leiuperinae</taxon>
        <taxon>Engystomops</taxon>
    </lineage>
</organism>
<proteinExistence type="predicted"/>
<reference evidence="1" key="1">
    <citation type="thesis" date="2020" institute="ProQuest LLC" country="789 East Eisenhower Parkway, Ann Arbor, MI, USA">
        <title>Comparative Genomics and Chromosome Evolution.</title>
        <authorList>
            <person name="Mudd A.B."/>
        </authorList>
    </citation>
    <scope>NUCLEOTIDE SEQUENCE</scope>
    <source>
        <strain evidence="1">237g6f4</strain>
        <tissue evidence="1">Blood</tissue>
    </source>
</reference>
<protein>
    <submittedName>
        <fullName evidence="1">Uncharacterized protein</fullName>
    </submittedName>
</protein>
<name>A0AAV7BN69_ENGPU</name>
<gene>
    <name evidence="1" type="ORF">GDO81_009035</name>
</gene>